<evidence type="ECO:0000313" key="1">
    <source>
        <dbReference type="EMBL" id="GLB40585.1"/>
    </source>
</evidence>
<sequence>MQRGSAWITAGLENCSTRDTTRSICCPLLSTLCSCYGHFSAPSRCNELPLVPKTITCLDIPARFQNGSDHCCYAVVGPFLAFRHVDNPVLRS</sequence>
<comment type="caution">
    <text evidence="1">The sequence shown here is derived from an EMBL/GenBank/DDBJ whole genome shotgun (WGS) entry which is preliminary data.</text>
</comment>
<keyword evidence="2" id="KW-1185">Reference proteome</keyword>
<dbReference type="PROSITE" id="PS51257">
    <property type="entry name" value="PROKAR_LIPOPROTEIN"/>
    <property type="match status" value="1"/>
</dbReference>
<proteinExistence type="predicted"/>
<gene>
    <name evidence="1" type="ORF">LshimejAT787_0804560</name>
</gene>
<reference evidence="1" key="1">
    <citation type="submission" date="2022-07" db="EMBL/GenBank/DDBJ databases">
        <title>The genome of Lyophyllum shimeji provides insight into the initial evolution of ectomycorrhizal fungal genome.</title>
        <authorList>
            <person name="Kobayashi Y."/>
            <person name="Shibata T."/>
            <person name="Hirakawa H."/>
            <person name="Shigenobu S."/>
            <person name="Nishiyama T."/>
            <person name="Yamada A."/>
            <person name="Hasebe M."/>
            <person name="Kawaguchi M."/>
        </authorList>
    </citation>
    <scope>NUCLEOTIDE SEQUENCE</scope>
    <source>
        <strain evidence="1">AT787</strain>
    </source>
</reference>
<protein>
    <submittedName>
        <fullName evidence="1">Uncharacterized protein</fullName>
    </submittedName>
</protein>
<dbReference type="Proteomes" id="UP001063166">
    <property type="component" value="Unassembled WGS sequence"/>
</dbReference>
<organism evidence="1 2">
    <name type="scientific">Lyophyllum shimeji</name>
    <name type="common">Hon-shimeji</name>
    <name type="synonym">Tricholoma shimeji</name>
    <dbReference type="NCBI Taxonomy" id="47721"/>
    <lineage>
        <taxon>Eukaryota</taxon>
        <taxon>Fungi</taxon>
        <taxon>Dikarya</taxon>
        <taxon>Basidiomycota</taxon>
        <taxon>Agaricomycotina</taxon>
        <taxon>Agaricomycetes</taxon>
        <taxon>Agaricomycetidae</taxon>
        <taxon>Agaricales</taxon>
        <taxon>Tricholomatineae</taxon>
        <taxon>Lyophyllaceae</taxon>
        <taxon>Lyophyllum</taxon>
    </lineage>
</organism>
<accession>A0A9P3UQV1</accession>
<dbReference type="AlphaFoldDB" id="A0A9P3UQV1"/>
<evidence type="ECO:0000313" key="2">
    <source>
        <dbReference type="Proteomes" id="UP001063166"/>
    </source>
</evidence>
<dbReference type="EMBL" id="BRPK01000008">
    <property type="protein sequence ID" value="GLB40585.1"/>
    <property type="molecule type" value="Genomic_DNA"/>
</dbReference>
<name>A0A9P3UQV1_LYOSH</name>